<dbReference type="Gene3D" id="3.10.20.310">
    <property type="entry name" value="membrane protein fhac"/>
    <property type="match status" value="1"/>
</dbReference>
<evidence type="ECO:0000313" key="7">
    <source>
        <dbReference type="Proteomes" id="UP000199054"/>
    </source>
</evidence>
<feature type="domain" description="POTRA" evidence="5">
    <location>
        <begin position="217"/>
        <end position="291"/>
    </location>
</feature>
<dbReference type="Proteomes" id="UP000199054">
    <property type="component" value="Unassembled WGS sequence"/>
</dbReference>
<gene>
    <name evidence="6" type="ORF">SAMN04489859_106013</name>
</gene>
<evidence type="ECO:0000313" key="6">
    <source>
        <dbReference type="EMBL" id="SEO29066.1"/>
    </source>
</evidence>
<feature type="signal peptide" evidence="4">
    <location>
        <begin position="1"/>
        <end position="23"/>
    </location>
</feature>
<evidence type="ECO:0000256" key="1">
    <source>
        <dbReference type="ARBA" id="ARBA00004370"/>
    </source>
</evidence>
<name>A0A1H8NHM0_9RHOB</name>
<evidence type="ECO:0000256" key="2">
    <source>
        <dbReference type="ARBA" id="ARBA00022452"/>
    </source>
</evidence>
<reference evidence="6 7" key="1">
    <citation type="submission" date="2016-10" db="EMBL/GenBank/DDBJ databases">
        <authorList>
            <person name="de Groot N.N."/>
        </authorList>
    </citation>
    <scope>NUCLEOTIDE SEQUENCE [LARGE SCALE GENOMIC DNA]</scope>
    <source>
        <strain evidence="6 7">DSM 8512</strain>
    </source>
</reference>
<keyword evidence="2" id="KW-0812">Transmembrane</keyword>
<dbReference type="InterPro" id="IPR010827">
    <property type="entry name" value="BamA/TamA_POTRA"/>
</dbReference>
<keyword evidence="2" id="KW-1134">Transmembrane beta strand</keyword>
<dbReference type="InterPro" id="IPR000184">
    <property type="entry name" value="Bac_surfAg_D15"/>
</dbReference>
<keyword evidence="3" id="KW-0472">Membrane</keyword>
<dbReference type="PANTHER" id="PTHR12815">
    <property type="entry name" value="SORTING AND ASSEMBLY MACHINERY SAMM50 PROTEIN FAMILY MEMBER"/>
    <property type="match status" value="1"/>
</dbReference>
<dbReference type="RefSeq" id="WP_090617468.1">
    <property type="nucleotide sequence ID" value="NZ_FODE01000060.1"/>
</dbReference>
<sequence length="621" mass="66299">MRAYLRAICVASIAIGGAGVALAQSSSPFSGLFGGSSRSDGPVSLRFDIDGDDGAIERQIRNGSLLTSALDEDRTSGQDVLAAARGDYARILGSLYDHGYYSVDVSILLDGVEAAAIAPLDAPEQISDVVVIVDTGPQFRFSRADIAPVAPETELPSGYAVAEPASTGTIRSAATAGVEGWRNYGHAKADVAGQQITADHRANSVDSRVGLDPGPAVTFGKLHISGYERMSLRRLEKIAGFPEGQRFDPEKVEQVRRRLRRSGVFSAITLEESETLHPGNVMDVNLAVVEQKPRRIGAGFEISTTDGAMLSAYWMHRNLLGGGERLRIDGKVSDIGADNSGRDEEITLRIDRPATITPDTTAYTLLEAIREREEDYDSDTLGLSLGFNHIFVEDELTADIAIQYRVSRVTDANGRTDFKVLALPMDVTWDKRDDQNNAKRGFYLLGDVTPFKGFDETGSGARVLGEGRAYYSLGEDDRFTLAGRAQFGTVLGSGIEETPRDYLFYSGGGGTVRGQPYQSLGSYAISGPDGTGIKTGGMSIATLSAEFRAQVRGNIGLVLFADYGELWDDGSWSGGSNSHAGAGVGIRYDTPIGPLRFDVAGPVSGDTGEGVQLYLGLGQAF</sequence>
<organism evidence="6 7">
    <name type="scientific">Paracoccus alcaliphilus</name>
    <dbReference type="NCBI Taxonomy" id="34002"/>
    <lineage>
        <taxon>Bacteria</taxon>
        <taxon>Pseudomonadati</taxon>
        <taxon>Pseudomonadota</taxon>
        <taxon>Alphaproteobacteria</taxon>
        <taxon>Rhodobacterales</taxon>
        <taxon>Paracoccaceae</taxon>
        <taxon>Paracoccus</taxon>
    </lineage>
</organism>
<accession>A0A1H8NHM0</accession>
<dbReference type="Pfam" id="PF01103">
    <property type="entry name" value="Omp85"/>
    <property type="match status" value="1"/>
</dbReference>
<dbReference type="InterPro" id="IPR039910">
    <property type="entry name" value="D15-like"/>
</dbReference>
<dbReference type="PANTHER" id="PTHR12815:SF42">
    <property type="entry name" value="BACTERIAL SURFACE ANTIGEN (D15) DOMAIN-CONTAINING PROTEIN"/>
    <property type="match status" value="1"/>
</dbReference>
<dbReference type="STRING" id="34002.SAMN04489859_106013"/>
<evidence type="ECO:0000259" key="5">
    <source>
        <dbReference type="PROSITE" id="PS51779"/>
    </source>
</evidence>
<dbReference type="GO" id="GO:0019867">
    <property type="term" value="C:outer membrane"/>
    <property type="evidence" value="ECO:0007669"/>
    <property type="project" value="InterPro"/>
</dbReference>
<proteinExistence type="predicted"/>
<feature type="chain" id="PRO_5011622932" evidence="4">
    <location>
        <begin position="24"/>
        <end position="621"/>
    </location>
</feature>
<dbReference type="EMBL" id="FODE01000060">
    <property type="protein sequence ID" value="SEO29066.1"/>
    <property type="molecule type" value="Genomic_DNA"/>
</dbReference>
<dbReference type="AlphaFoldDB" id="A0A1H8NHM0"/>
<dbReference type="OrthoDB" id="9769707at2"/>
<dbReference type="Gene3D" id="2.40.160.50">
    <property type="entry name" value="membrane protein fhac: a member of the omp85/tpsb transporter family"/>
    <property type="match status" value="1"/>
</dbReference>
<dbReference type="InterPro" id="IPR034746">
    <property type="entry name" value="POTRA"/>
</dbReference>
<dbReference type="Pfam" id="PF07244">
    <property type="entry name" value="POTRA"/>
    <property type="match status" value="1"/>
</dbReference>
<dbReference type="PROSITE" id="PS51779">
    <property type="entry name" value="POTRA"/>
    <property type="match status" value="1"/>
</dbReference>
<comment type="subcellular location">
    <subcellularLocation>
        <location evidence="1">Membrane</location>
    </subcellularLocation>
</comment>
<evidence type="ECO:0000256" key="3">
    <source>
        <dbReference type="ARBA" id="ARBA00023136"/>
    </source>
</evidence>
<keyword evidence="4" id="KW-0732">Signal</keyword>
<evidence type="ECO:0000256" key="4">
    <source>
        <dbReference type="SAM" id="SignalP"/>
    </source>
</evidence>
<keyword evidence="7" id="KW-1185">Reference proteome</keyword>
<protein>
    <submittedName>
        <fullName evidence="6">Autotransporter secretion outer membrane protein TamA</fullName>
    </submittedName>
</protein>